<dbReference type="PANTHER" id="PTHR40396">
    <property type="entry name" value="ATPASE-LIKE PROTEIN"/>
    <property type="match status" value="1"/>
</dbReference>
<gene>
    <name evidence="2" type="ORF">GCM10023189_44940</name>
</gene>
<evidence type="ECO:0000313" key="2">
    <source>
        <dbReference type="EMBL" id="GAA4464964.1"/>
    </source>
</evidence>
<dbReference type="SUPFAM" id="SSF52540">
    <property type="entry name" value="P-loop containing nucleoside triphosphate hydrolases"/>
    <property type="match status" value="1"/>
</dbReference>
<dbReference type="Proteomes" id="UP001501175">
    <property type="component" value="Unassembled WGS sequence"/>
</dbReference>
<dbReference type="Pfam" id="PF13304">
    <property type="entry name" value="AAA_21"/>
    <property type="match status" value="1"/>
</dbReference>
<proteinExistence type="predicted"/>
<dbReference type="PANTHER" id="PTHR40396:SF1">
    <property type="entry name" value="ATPASE AAA-TYPE CORE DOMAIN-CONTAINING PROTEIN"/>
    <property type="match status" value="1"/>
</dbReference>
<protein>
    <submittedName>
        <fullName evidence="2">ATP/GTP-binding protein</fullName>
    </submittedName>
</protein>
<dbReference type="InterPro" id="IPR027417">
    <property type="entry name" value="P-loop_NTPase"/>
</dbReference>
<organism evidence="2 3">
    <name type="scientific">Nibrella saemangeumensis</name>
    <dbReference type="NCBI Taxonomy" id="1084526"/>
    <lineage>
        <taxon>Bacteria</taxon>
        <taxon>Pseudomonadati</taxon>
        <taxon>Bacteroidota</taxon>
        <taxon>Cytophagia</taxon>
        <taxon>Cytophagales</taxon>
        <taxon>Spirosomataceae</taxon>
        <taxon>Nibrella</taxon>
    </lineage>
</organism>
<dbReference type="EMBL" id="BAABHD010000078">
    <property type="protein sequence ID" value="GAA4464964.1"/>
    <property type="molecule type" value="Genomic_DNA"/>
</dbReference>
<dbReference type="Gene3D" id="3.40.50.300">
    <property type="entry name" value="P-loop containing nucleotide triphosphate hydrolases"/>
    <property type="match status" value="1"/>
</dbReference>
<comment type="caution">
    <text evidence="2">The sequence shown here is derived from an EMBL/GenBank/DDBJ whole genome shotgun (WGS) entry which is preliminary data.</text>
</comment>
<sequence>MLVEFKVANFRSIRSEQVFTMAAESGRNKSDNTFSLTLADGSEERLLRSAVIYGANASGKSTFILAFLVFRYFVSESSKFKVDKPINCYEPFLLDVDFENAPVEFEITFINKEKIKYRYGIKFNRNYVLYEQLDFYPNGKITNLFKRSSESEDYDTLSLGKSLKDKNISRKVFKNQLYLSRFGFSEPHDQLTPIYRYLNELNIWNASNKIRLDSLRKDISKLILEPNNQIFAKKLSKLIKVADTKIENVSVKVALENEFEFPDFLPEDLKKQFIEDNSIKAFATHTLYKEKNEIGIRELPFDEESQGTNVLFALGGLILQTLDKGGVIIVDELDNSLHPKLSKFLVRLFNSPITNKWNAQLIFASHEVTLLDKDNLRKDQIWFTSKDKFGETELFSAKDFEGVRDDTPFDKWYNSGKFGGDPKIKEVEFIFGND</sequence>
<keyword evidence="3" id="KW-1185">Reference proteome</keyword>
<dbReference type="RefSeq" id="WP_345247275.1">
    <property type="nucleotide sequence ID" value="NZ_BAABHD010000078.1"/>
</dbReference>
<name>A0ABP8NFG7_9BACT</name>
<dbReference type="InterPro" id="IPR003959">
    <property type="entry name" value="ATPase_AAA_core"/>
</dbReference>
<reference evidence="3" key="1">
    <citation type="journal article" date="2019" name="Int. J. Syst. Evol. Microbiol.">
        <title>The Global Catalogue of Microorganisms (GCM) 10K type strain sequencing project: providing services to taxonomists for standard genome sequencing and annotation.</title>
        <authorList>
            <consortium name="The Broad Institute Genomics Platform"/>
            <consortium name="The Broad Institute Genome Sequencing Center for Infectious Disease"/>
            <person name="Wu L."/>
            <person name="Ma J."/>
        </authorList>
    </citation>
    <scope>NUCLEOTIDE SEQUENCE [LARGE SCALE GENOMIC DNA]</scope>
    <source>
        <strain evidence="3">JCM 17927</strain>
    </source>
</reference>
<evidence type="ECO:0000313" key="3">
    <source>
        <dbReference type="Proteomes" id="UP001501175"/>
    </source>
</evidence>
<accession>A0ABP8NFG7</accession>
<feature type="domain" description="ATPase AAA-type core" evidence="1">
    <location>
        <begin position="50"/>
        <end position="372"/>
    </location>
</feature>
<evidence type="ECO:0000259" key="1">
    <source>
        <dbReference type="Pfam" id="PF13304"/>
    </source>
</evidence>